<keyword evidence="1" id="KW-1133">Transmembrane helix</keyword>
<feature type="transmembrane region" description="Helical" evidence="1">
    <location>
        <begin position="129"/>
        <end position="148"/>
    </location>
</feature>
<evidence type="ECO:0000256" key="1">
    <source>
        <dbReference type="SAM" id="Phobius"/>
    </source>
</evidence>
<gene>
    <name evidence="2" type="ORF">GJU41_20525</name>
</gene>
<name>A0A6I2MGU1_9BACI</name>
<accession>A0A6I2MGU1</accession>
<evidence type="ECO:0000313" key="3">
    <source>
        <dbReference type="Proteomes" id="UP000441585"/>
    </source>
</evidence>
<dbReference type="EMBL" id="WKKF01000011">
    <property type="protein sequence ID" value="MRX56352.1"/>
    <property type="molecule type" value="Genomic_DNA"/>
</dbReference>
<keyword evidence="3" id="KW-1185">Reference proteome</keyword>
<reference evidence="2 3" key="1">
    <citation type="submission" date="2019-11" db="EMBL/GenBank/DDBJ databases">
        <title>Bacillus idriensis genome.</title>
        <authorList>
            <person name="Konopka E.N."/>
            <person name="Newman J.D."/>
        </authorList>
    </citation>
    <scope>NUCLEOTIDE SEQUENCE [LARGE SCALE GENOMIC DNA]</scope>
    <source>
        <strain evidence="2 3">DSM 19097</strain>
    </source>
</reference>
<dbReference type="RefSeq" id="WP_154319432.1">
    <property type="nucleotide sequence ID" value="NZ_CAJGAA010000010.1"/>
</dbReference>
<evidence type="ECO:0000313" key="2">
    <source>
        <dbReference type="EMBL" id="MRX56352.1"/>
    </source>
</evidence>
<keyword evidence="1" id="KW-0472">Membrane</keyword>
<organism evidence="2 3">
    <name type="scientific">Metabacillus idriensis</name>
    <dbReference type="NCBI Taxonomy" id="324768"/>
    <lineage>
        <taxon>Bacteria</taxon>
        <taxon>Bacillati</taxon>
        <taxon>Bacillota</taxon>
        <taxon>Bacilli</taxon>
        <taxon>Bacillales</taxon>
        <taxon>Bacillaceae</taxon>
        <taxon>Metabacillus</taxon>
    </lineage>
</organism>
<protein>
    <recommendedName>
        <fullName evidence="4">DUF2798 domain-containing protein</fullName>
    </recommendedName>
</protein>
<keyword evidence="1" id="KW-0812">Transmembrane</keyword>
<comment type="caution">
    <text evidence="2">The sequence shown here is derived from an EMBL/GenBank/DDBJ whole genome shotgun (WGS) entry which is preliminary data.</text>
</comment>
<feature type="transmembrane region" description="Helical" evidence="1">
    <location>
        <begin position="9"/>
        <end position="30"/>
    </location>
</feature>
<dbReference type="AlphaFoldDB" id="A0A6I2MGU1"/>
<dbReference type="Pfam" id="PF11391">
    <property type="entry name" value="DUF2798"/>
    <property type="match status" value="2"/>
</dbReference>
<dbReference type="Proteomes" id="UP000441585">
    <property type="component" value="Unassembled WGS sequence"/>
</dbReference>
<dbReference type="InterPro" id="IPR021529">
    <property type="entry name" value="DUF2798"/>
</dbReference>
<evidence type="ECO:0008006" key="4">
    <source>
        <dbReference type="Google" id="ProtNLM"/>
    </source>
</evidence>
<proteinExistence type="predicted"/>
<feature type="transmembrane region" description="Helical" evidence="1">
    <location>
        <begin position="81"/>
        <end position="109"/>
    </location>
</feature>
<sequence length="164" mass="18600">MPTTKRESFYFGLIMCAGMVIVMTFYNLMINGLIGMVPIQGILLQLMLGFIIAFVLELFIVGPAAQKLAFSLPYDKSKKILFILSISFFMIVGMVSFMSLYGLGTAYFYSSLGEKSLVESYLSIVFKNFVFAFPLQLIIMGPLVRYLFAKFYKDQRMVESRSIS</sequence>
<feature type="transmembrane region" description="Helical" evidence="1">
    <location>
        <begin position="42"/>
        <end position="61"/>
    </location>
</feature>